<reference evidence="1 2" key="2">
    <citation type="journal article" date="2022" name="Mol. Ecol. Resour.">
        <title>The genomes of chicory, endive, great burdock and yacon provide insights into Asteraceae paleo-polyploidization history and plant inulin production.</title>
        <authorList>
            <person name="Fan W."/>
            <person name="Wang S."/>
            <person name="Wang H."/>
            <person name="Wang A."/>
            <person name="Jiang F."/>
            <person name="Liu H."/>
            <person name="Zhao H."/>
            <person name="Xu D."/>
            <person name="Zhang Y."/>
        </authorList>
    </citation>
    <scope>NUCLEOTIDE SEQUENCE [LARGE SCALE GENOMIC DNA]</scope>
    <source>
        <strain evidence="2">cv. Yunnan</strain>
        <tissue evidence="1">Leaves</tissue>
    </source>
</reference>
<dbReference type="Proteomes" id="UP001056120">
    <property type="component" value="Linkage Group LG03"/>
</dbReference>
<keyword evidence="2" id="KW-1185">Reference proteome</keyword>
<sequence length="168" mass="19630">MIMSDDMDYIMAKPSNRSVPLKPNEEEKKLEWWVSTLEYLSKQQNVEERHTLQRRGILVSEPMSENLPKDVMVCEKLDKILELGMQEDGKCDVRKCRISGIPSLRMKRGFTWVKNELTMMSLEFCVDSSKSVKREGEGKKEIVGERGEEESEKSEKRRRVRKLECKNG</sequence>
<dbReference type="EMBL" id="CM042020">
    <property type="protein sequence ID" value="KAI3821008.1"/>
    <property type="molecule type" value="Genomic_DNA"/>
</dbReference>
<evidence type="ECO:0000313" key="2">
    <source>
        <dbReference type="Proteomes" id="UP001056120"/>
    </source>
</evidence>
<name>A0ACB9JM39_9ASTR</name>
<accession>A0ACB9JM39</accession>
<reference evidence="2" key="1">
    <citation type="journal article" date="2022" name="Mol. Ecol. Resour.">
        <title>The genomes of chicory, endive, great burdock and yacon provide insights into Asteraceae palaeo-polyploidization history and plant inulin production.</title>
        <authorList>
            <person name="Fan W."/>
            <person name="Wang S."/>
            <person name="Wang H."/>
            <person name="Wang A."/>
            <person name="Jiang F."/>
            <person name="Liu H."/>
            <person name="Zhao H."/>
            <person name="Xu D."/>
            <person name="Zhang Y."/>
        </authorList>
    </citation>
    <scope>NUCLEOTIDE SEQUENCE [LARGE SCALE GENOMIC DNA]</scope>
    <source>
        <strain evidence="2">cv. Yunnan</strain>
    </source>
</reference>
<comment type="caution">
    <text evidence="1">The sequence shown here is derived from an EMBL/GenBank/DDBJ whole genome shotgun (WGS) entry which is preliminary data.</text>
</comment>
<evidence type="ECO:0000313" key="1">
    <source>
        <dbReference type="EMBL" id="KAI3821008.1"/>
    </source>
</evidence>
<organism evidence="1 2">
    <name type="scientific">Smallanthus sonchifolius</name>
    <dbReference type="NCBI Taxonomy" id="185202"/>
    <lineage>
        <taxon>Eukaryota</taxon>
        <taxon>Viridiplantae</taxon>
        <taxon>Streptophyta</taxon>
        <taxon>Embryophyta</taxon>
        <taxon>Tracheophyta</taxon>
        <taxon>Spermatophyta</taxon>
        <taxon>Magnoliopsida</taxon>
        <taxon>eudicotyledons</taxon>
        <taxon>Gunneridae</taxon>
        <taxon>Pentapetalae</taxon>
        <taxon>asterids</taxon>
        <taxon>campanulids</taxon>
        <taxon>Asterales</taxon>
        <taxon>Asteraceae</taxon>
        <taxon>Asteroideae</taxon>
        <taxon>Heliantheae alliance</taxon>
        <taxon>Millerieae</taxon>
        <taxon>Smallanthus</taxon>
    </lineage>
</organism>
<gene>
    <name evidence="1" type="ORF">L1987_08564</name>
</gene>
<protein>
    <submittedName>
        <fullName evidence="1">Uncharacterized protein</fullName>
    </submittedName>
</protein>
<proteinExistence type="predicted"/>